<dbReference type="Proteomes" id="UP000015453">
    <property type="component" value="Unassembled WGS sequence"/>
</dbReference>
<feature type="non-terminal residue" evidence="2">
    <location>
        <position position="161"/>
    </location>
</feature>
<organism evidence="2 3">
    <name type="scientific">Genlisea aurea</name>
    <dbReference type="NCBI Taxonomy" id="192259"/>
    <lineage>
        <taxon>Eukaryota</taxon>
        <taxon>Viridiplantae</taxon>
        <taxon>Streptophyta</taxon>
        <taxon>Embryophyta</taxon>
        <taxon>Tracheophyta</taxon>
        <taxon>Spermatophyta</taxon>
        <taxon>Magnoliopsida</taxon>
        <taxon>eudicotyledons</taxon>
        <taxon>Gunneridae</taxon>
        <taxon>Pentapetalae</taxon>
        <taxon>asterids</taxon>
        <taxon>lamiids</taxon>
        <taxon>Lamiales</taxon>
        <taxon>Lentibulariaceae</taxon>
        <taxon>Genlisea</taxon>
    </lineage>
</organism>
<dbReference type="EMBL" id="AUSU01004381">
    <property type="protein sequence ID" value="EPS65178.1"/>
    <property type="molecule type" value="Genomic_DNA"/>
</dbReference>
<evidence type="ECO:0000313" key="2">
    <source>
        <dbReference type="EMBL" id="EPS65178.1"/>
    </source>
</evidence>
<dbReference type="PANTHER" id="PTHR34567:SF3">
    <property type="entry name" value="FK506-BINDING-LIKE PROTEIN"/>
    <property type="match status" value="1"/>
</dbReference>
<reference evidence="2 3" key="1">
    <citation type="journal article" date="2013" name="BMC Genomics">
        <title>The miniature genome of a carnivorous plant Genlisea aurea contains a low number of genes and short non-coding sequences.</title>
        <authorList>
            <person name="Leushkin E.V."/>
            <person name="Sutormin R.A."/>
            <person name="Nabieva E.R."/>
            <person name="Penin A.A."/>
            <person name="Kondrashov A.S."/>
            <person name="Logacheva M.D."/>
        </authorList>
    </citation>
    <scope>NUCLEOTIDE SEQUENCE [LARGE SCALE GENOMIC DNA]</scope>
</reference>
<feature type="non-terminal residue" evidence="2">
    <location>
        <position position="1"/>
    </location>
</feature>
<feature type="region of interest" description="Disordered" evidence="1">
    <location>
        <begin position="111"/>
        <end position="161"/>
    </location>
</feature>
<proteinExistence type="predicted"/>
<dbReference type="PANTHER" id="PTHR34567">
    <property type="entry name" value="FK506-BINDING-LIKE PROTEIN"/>
    <property type="match status" value="1"/>
</dbReference>
<gene>
    <name evidence="2" type="ORF">M569_09599</name>
</gene>
<evidence type="ECO:0000313" key="3">
    <source>
        <dbReference type="Proteomes" id="UP000015453"/>
    </source>
</evidence>
<feature type="compositionally biased region" description="Acidic residues" evidence="1">
    <location>
        <begin position="151"/>
        <end position="161"/>
    </location>
</feature>
<comment type="caution">
    <text evidence="2">The sequence shown here is derived from an EMBL/GenBank/DDBJ whole genome shotgun (WGS) entry which is preliminary data.</text>
</comment>
<evidence type="ECO:0000256" key="1">
    <source>
        <dbReference type="SAM" id="MobiDB-lite"/>
    </source>
</evidence>
<dbReference type="AlphaFoldDB" id="S8DPZ1"/>
<accession>S8DPZ1</accession>
<name>S8DPZ1_9LAMI</name>
<protein>
    <submittedName>
        <fullName evidence="2">Uncharacterized protein</fullName>
    </submittedName>
</protein>
<dbReference type="OrthoDB" id="1899291at2759"/>
<keyword evidence="3" id="KW-1185">Reference proteome</keyword>
<sequence length="161" mass="18561">KTQRRRNCRRSQNGRPPRVIWQPTIPSWEKQFCRVVGSINWETVKERKESLHLYENVANWDDSAGKEAFLNAKRRYWAEINNLPCDVSMPDPDLYIDDIKWDSSHDDSAVVLEDDDDDIPPLSSDAADGEPVIIFSNTHLPPPPPYRGWGDDDEDGDFKPP</sequence>